<dbReference type="RefSeq" id="WP_067881026.1">
    <property type="nucleotide sequence ID" value="NZ_JAAXOP010000028.1"/>
</dbReference>
<comment type="caution">
    <text evidence="6">The sequence shown here is derived from an EMBL/GenBank/DDBJ whole genome shotgun (WGS) entry which is preliminary data.</text>
</comment>
<dbReference type="GO" id="GO:0042597">
    <property type="term" value="C:periplasmic space"/>
    <property type="evidence" value="ECO:0007669"/>
    <property type="project" value="UniProtKB-ARBA"/>
</dbReference>
<dbReference type="PROSITE" id="PS51257">
    <property type="entry name" value="PROKAR_LIPOPROTEIN"/>
    <property type="match status" value="1"/>
</dbReference>
<dbReference type="Gene3D" id="3.10.105.10">
    <property type="entry name" value="Dipeptide-binding Protein, Domain 3"/>
    <property type="match status" value="1"/>
</dbReference>
<evidence type="ECO:0000313" key="6">
    <source>
        <dbReference type="EMBL" id="NKY54368.1"/>
    </source>
</evidence>
<dbReference type="Pfam" id="PF00496">
    <property type="entry name" value="SBP_bac_5"/>
    <property type="match status" value="1"/>
</dbReference>
<comment type="similarity">
    <text evidence="1">Belongs to the bacterial solute-binding protein 5 family.</text>
</comment>
<sequence length="516" mass="55960">MRIRHRVTAALCAGAVIALLLTACAGVATVERRPAGEPRRGGTLAFAWNTEAQSVDPVTCAIGIGVGPCQAIYGALLYYDPGSRKVVPGMAESFTSEDGKVWMLKLRPEVGFTDGTPFDAAAVAFNWQRALDPSKLSPSRAAAQSITWQVVDATTLRVTADEVNYQLPYQLTESLAFVGSPAAIRRKGADFATEPVGAGPFVFRSWARGTEMVLERNAGYWDSPRPYVDRFVYKTIPADDQRYNALQAGEVDVMAVVSDKYAERGRSAGLEVVQYPQLGGNGVRLNSRGTLADSDLRTAIGKLIDNEQIRAAAFPGEPGAEYFVAEDQPLFDEAAKWPAKDVAGAQRLVDGYRARHGDDKVVLSYVTTAGSPVLTRVAEVLQAQIQQVDGLELEIKALDGAGYASALVSGNFDLILSSLGGAHPENLYRVFHTNGAGNSAKYSNPTVDKALERAHTSNDPAVVDDAYRTAIRELVATNAYRYWRPAVTSLILRADVYGVEPAYQYWMRPDLAWIQE</sequence>
<dbReference type="Gene3D" id="3.40.190.10">
    <property type="entry name" value="Periplasmic binding protein-like II"/>
    <property type="match status" value="1"/>
</dbReference>
<keyword evidence="3 4" id="KW-0732">Signal</keyword>
<keyword evidence="7" id="KW-1185">Reference proteome</keyword>
<dbReference type="AlphaFoldDB" id="A0A846YB02"/>
<dbReference type="GO" id="GO:0015833">
    <property type="term" value="P:peptide transport"/>
    <property type="evidence" value="ECO:0007669"/>
    <property type="project" value="TreeGrafter"/>
</dbReference>
<feature type="chain" id="PRO_5038409766" evidence="4">
    <location>
        <begin position="26"/>
        <end position="516"/>
    </location>
</feature>
<dbReference type="InterPro" id="IPR039424">
    <property type="entry name" value="SBP_5"/>
</dbReference>
<dbReference type="SUPFAM" id="SSF53850">
    <property type="entry name" value="Periplasmic binding protein-like II"/>
    <property type="match status" value="1"/>
</dbReference>
<evidence type="ECO:0000256" key="1">
    <source>
        <dbReference type="ARBA" id="ARBA00005695"/>
    </source>
</evidence>
<dbReference type="PANTHER" id="PTHR30290:SF9">
    <property type="entry name" value="OLIGOPEPTIDE-BINDING PROTEIN APPA"/>
    <property type="match status" value="1"/>
</dbReference>
<accession>A0A846YB02</accession>
<name>A0A846YB02_9NOCA</name>
<feature type="domain" description="Solute-binding protein family 5" evidence="5">
    <location>
        <begin position="85"/>
        <end position="432"/>
    </location>
</feature>
<evidence type="ECO:0000313" key="7">
    <source>
        <dbReference type="Proteomes" id="UP000565711"/>
    </source>
</evidence>
<dbReference type="InterPro" id="IPR030678">
    <property type="entry name" value="Peptide/Ni-bd"/>
</dbReference>
<dbReference type="Proteomes" id="UP000565711">
    <property type="component" value="Unassembled WGS sequence"/>
</dbReference>
<dbReference type="CDD" id="cd00995">
    <property type="entry name" value="PBP2_NikA_DppA_OppA_like"/>
    <property type="match status" value="1"/>
</dbReference>
<evidence type="ECO:0000256" key="3">
    <source>
        <dbReference type="ARBA" id="ARBA00022729"/>
    </source>
</evidence>
<dbReference type="PIRSF" id="PIRSF002741">
    <property type="entry name" value="MppA"/>
    <property type="match status" value="1"/>
</dbReference>
<reference evidence="6 7" key="1">
    <citation type="submission" date="2020-04" db="EMBL/GenBank/DDBJ databases">
        <title>MicrobeNet Type strains.</title>
        <authorList>
            <person name="Nicholson A.C."/>
        </authorList>
    </citation>
    <scope>NUCLEOTIDE SEQUENCE [LARGE SCALE GENOMIC DNA]</scope>
    <source>
        <strain evidence="6 7">JCM 12354</strain>
    </source>
</reference>
<gene>
    <name evidence="6" type="ORF">HGA08_29710</name>
</gene>
<evidence type="ECO:0000256" key="4">
    <source>
        <dbReference type="SAM" id="SignalP"/>
    </source>
</evidence>
<evidence type="ECO:0000259" key="5">
    <source>
        <dbReference type="Pfam" id="PF00496"/>
    </source>
</evidence>
<dbReference type="GO" id="GO:0043190">
    <property type="term" value="C:ATP-binding cassette (ABC) transporter complex"/>
    <property type="evidence" value="ECO:0007669"/>
    <property type="project" value="InterPro"/>
</dbReference>
<protein>
    <submittedName>
        <fullName evidence="6">ABC transporter substrate-binding protein</fullName>
    </submittedName>
</protein>
<dbReference type="InterPro" id="IPR000914">
    <property type="entry name" value="SBP_5_dom"/>
</dbReference>
<dbReference type="EMBL" id="JAAXOP010000028">
    <property type="protein sequence ID" value="NKY54368.1"/>
    <property type="molecule type" value="Genomic_DNA"/>
</dbReference>
<keyword evidence="2" id="KW-0813">Transport</keyword>
<evidence type="ECO:0000256" key="2">
    <source>
        <dbReference type="ARBA" id="ARBA00022448"/>
    </source>
</evidence>
<proteinExistence type="inferred from homology"/>
<organism evidence="6 7">
    <name type="scientific">Nocardia vermiculata</name>
    <dbReference type="NCBI Taxonomy" id="257274"/>
    <lineage>
        <taxon>Bacteria</taxon>
        <taxon>Bacillati</taxon>
        <taxon>Actinomycetota</taxon>
        <taxon>Actinomycetes</taxon>
        <taxon>Mycobacteriales</taxon>
        <taxon>Nocardiaceae</taxon>
        <taxon>Nocardia</taxon>
    </lineage>
</organism>
<dbReference type="PANTHER" id="PTHR30290">
    <property type="entry name" value="PERIPLASMIC BINDING COMPONENT OF ABC TRANSPORTER"/>
    <property type="match status" value="1"/>
</dbReference>
<dbReference type="GO" id="GO:1904680">
    <property type="term" value="F:peptide transmembrane transporter activity"/>
    <property type="evidence" value="ECO:0007669"/>
    <property type="project" value="TreeGrafter"/>
</dbReference>
<feature type="signal peptide" evidence="4">
    <location>
        <begin position="1"/>
        <end position="25"/>
    </location>
</feature>